<sequence>MNKRKLLNSNLICHSDRISTAPFRFKMTKLCYECQNFVPFVVFTASPPSKIVSPLQNPLEIPQFFFLFY</sequence>
<dbReference type="AlphaFoldDB" id="A0A1M6TED1"/>
<protein>
    <submittedName>
        <fullName evidence="1">Uncharacterized protein</fullName>
    </submittedName>
</protein>
<name>A0A1M6TED1_9FLAO</name>
<keyword evidence="2" id="KW-1185">Reference proteome</keyword>
<proteinExistence type="predicted"/>
<dbReference type="EMBL" id="FRAM01000003">
    <property type="protein sequence ID" value="SHK55196.1"/>
    <property type="molecule type" value="Genomic_DNA"/>
</dbReference>
<evidence type="ECO:0000313" key="2">
    <source>
        <dbReference type="Proteomes" id="UP000184498"/>
    </source>
</evidence>
<dbReference type="Proteomes" id="UP000184498">
    <property type="component" value="Unassembled WGS sequence"/>
</dbReference>
<organism evidence="1 2">
    <name type="scientific">Epilithonimonas mollis</name>
    <dbReference type="NCBI Taxonomy" id="216903"/>
    <lineage>
        <taxon>Bacteria</taxon>
        <taxon>Pseudomonadati</taxon>
        <taxon>Bacteroidota</taxon>
        <taxon>Flavobacteriia</taxon>
        <taxon>Flavobacteriales</taxon>
        <taxon>Weeksellaceae</taxon>
        <taxon>Chryseobacterium group</taxon>
        <taxon>Epilithonimonas</taxon>
    </lineage>
</organism>
<evidence type="ECO:0000313" key="1">
    <source>
        <dbReference type="EMBL" id="SHK55196.1"/>
    </source>
</evidence>
<accession>A0A1M6TED1</accession>
<gene>
    <name evidence="1" type="ORF">SAMN05444371_2816</name>
</gene>
<reference evidence="2" key="1">
    <citation type="submission" date="2016-11" db="EMBL/GenBank/DDBJ databases">
        <authorList>
            <person name="Varghese N."/>
            <person name="Submissions S."/>
        </authorList>
    </citation>
    <scope>NUCLEOTIDE SEQUENCE [LARGE SCALE GENOMIC DNA]</scope>
    <source>
        <strain evidence="2">DSM 18016</strain>
    </source>
</reference>